<proteinExistence type="predicted"/>
<dbReference type="Proteomes" id="UP000035642">
    <property type="component" value="Unassembled WGS sequence"/>
</dbReference>
<protein>
    <submittedName>
        <fullName evidence="2">Dynamin_M domain-containing protein</fullName>
    </submittedName>
</protein>
<keyword evidence="1" id="KW-1185">Reference proteome</keyword>
<organism evidence="1 2">
    <name type="scientific">Angiostrongylus cantonensis</name>
    <name type="common">Rat lungworm</name>
    <dbReference type="NCBI Taxonomy" id="6313"/>
    <lineage>
        <taxon>Eukaryota</taxon>
        <taxon>Metazoa</taxon>
        <taxon>Ecdysozoa</taxon>
        <taxon>Nematoda</taxon>
        <taxon>Chromadorea</taxon>
        <taxon>Rhabditida</taxon>
        <taxon>Rhabditina</taxon>
        <taxon>Rhabditomorpha</taxon>
        <taxon>Strongyloidea</taxon>
        <taxon>Metastrongylidae</taxon>
        <taxon>Angiostrongylus</taxon>
    </lineage>
</organism>
<sequence>MVGAAKAGKSILKARQSLANYKIEITALRRPVGTVTPSRKAMEKIIQENYSDLFDNHIRLSSYEMKENGNVVPPVVLSEIRHFISSVKHPTAPCPDTARSKYLKNLPPVLVNTLARLFTRYLS</sequence>
<reference evidence="2" key="2">
    <citation type="submission" date="2017-02" db="UniProtKB">
        <authorList>
            <consortium name="WormBaseParasite"/>
        </authorList>
    </citation>
    <scope>IDENTIFICATION</scope>
</reference>
<reference evidence="1" key="1">
    <citation type="submission" date="2012-09" db="EMBL/GenBank/DDBJ databases">
        <authorList>
            <person name="Martin A.A."/>
        </authorList>
    </citation>
    <scope>NUCLEOTIDE SEQUENCE</scope>
</reference>
<dbReference type="AlphaFoldDB" id="A0A0K0DL04"/>
<name>A0A0K0DL04_ANGCA</name>
<evidence type="ECO:0000313" key="2">
    <source>
        <dbReference type="WBParaSite" id="ACAC_0001223401-mRNA-1"/>
    </source>
</evidence>
<evidence type="ECO:0000313" key="1">
    <source>
        <dbReference type="Proteomes" id="UP000035642"/>
    </source>
</evidence>
<accession>A0A0K0DL04</accession>
<dbReference type="WBParaSite" id="ACAC_0001223401-mRNA-1">
    <property type="protein sequence ID" value="ACAC_0001223401-mRNA-1"/>
    <property type="gene ID" value="ACAC_0001223401"/>
</dbReference>